<dbReference type="Proteomes" id="UP000191820">
    <property type="component" value="Chromosome"/>
</dbReference>
<evidence type="ECO:0000313" key="1">
    <source>
        <dbReference type="EMBL" id="ARD22735.1"/>
    </source>
</evidence>
<sequence length="117" mass="13469">MQISSYPGVGLTGAFCRGHELICQFGYRYLICKPVDKPQDPLLDIPDKTYVTSTTYGEQFLTNRHMWRNHQDVISHIYNYLMNDEYASGRGEQIKLIKEIAVALMQQDLLVIPLESD</sequence>
<protein>
    <submittedName>
        <fullName evidence="1">Uncharacterized protein</fullName>
    </submittedName>
</protein>
<proteinExistence type="predicted"/>
<reference evidence="1 2" key="1">
    <citation type="submission" date="2017-03" db="EMBL/GenBank/DDBJ databases">
        <title>Genome sequencing of Shewanella japonica KCTC 22435.</title>
        <authorList>
            <person name="Kim K.M."/>
        </authorList>
    </citation>
    <scope>NUCLEOTIDE SEQUENCE [LARGE SCALE GENOMIC DNA]</scope>
    <source>
        <strain evidence="1 2">KCTC 22435</strain>
    </source>
</reference>
<evidence type="ECO:0000313" key="2">
    <source>
        <dbReference type="Proteomes" id="UP000191820"/>
    </source>
</evidence>
<name>A0ABN4YK27_9GAMM</name>
<keyword evidence="2" id="KW-1185">Reference proteome</keyword>
<gene>
    <name evidence="1" type="ORF">SJ2017_2445</name>
</gene>
<dbReference type="EMBL" id="CP020472">
    <property type="protein sequence ID" value="ARD22735.1"/>
    <property type="molecule type" value="Genomic_DNA"/>
</dbReference>
<dbReference type="RefSeq" id="WP_055023370.1">
    <property type="nucleotide sequence ID" value="NZ_CP020472.1"/>
</dbReference>
<accession>A0ABN4YK27</accession>
<organism evidence="1 2">
    <name type="scientific">Shewanella japonica</name>
    <dbReference type="NCBI Taxonomy" id="93973"/>
    <lineage>
        <taxon>Bacteria</taxon>
        <taxon>Pseudomonadati</taxon>
        <taxon>Pseudomonadota</taxon>
        <taxon>Gammaproteobacteria</taxon>
        <taxon>Alteromonadales</taxon>
        <taxon>Shewanellaceae</taxon>
        <taxon>Shewanella</taxon>
    </lineage>
</organism>